<dbReference type="InterPro" id="IPR006108">
    <property type="entry name" value="3HC_DH_C"/>
</dbReference>
<dbReference type="FunFam" id="3.40.50.720:FF:000009">
    <property type="entry name" value="Fatty oxidation complex, alpha subunit"/>
    <property type="match status" value="1"/>
</dbReference>
<proteinExistence type="inferred from homology"/>
<protein>
    <submittedName>
        <fullName evidence="7">3-hydroxybutyryl-CoA dehydrogenase</fullName>
        <ecNumber evidence="7">1.1.1.157</ecNumber>
    </submittedName>
</protein>
<dbReference type="PANTHER" id="PTHR48075">
    <property type="entry name" value="3-HYDROXYACYL-COA DEHYDROGENASE FAMILY PROTEIN"/>
    <property type="match status" value="1"/>
</dbReference>
<dbReference type="InterPro" id="IPR013328">
    <property type="entry name" value="6PGD_dom2"/>
</dbReference>
<accession>I4K844</accession>
<dbReference type="Gene3D" id="1.10.1040.10">
    <property type="entry name" value="N-(1-d-carboxylethyl)-l-norvaline Dehydrogenase, domain 2"/>
    <property type="match status" value="1"/>
</dbReference>
<feature type="domain" description="3-hydroxyacyl-CoA dehydrogenase C-terminal" evidence="5">
    <location>
        <begin position="227"/>
        <end position="323"/>
    </location>
</feature>
<evidence type="ECO:0000256" key="1">
    <source>
        <dbReference type="ARBA" id="ARBA00009463"/>
    </source>
</evidence>
<sequence>MEWGVYSPKMSQKILFFSGAPQKQSRLLRSDEVGLMEVQKMSVRVAVVGTGVMGKGIVQILAQSALVTAIVWKGSATQRAANSLGDLEAQFGRMVNKKRLSAEDAAAFLRKISIADSYADLAGADCMIEAVSESMAEKSKVFSEFSNICGSETILASNTSSLSITELGALTKYPYNVVGLHFFNPAPVMKLAEVIAGLGTSAQTVEWALNFARELGKDPVLVNEAPGFIVNRMLIPMINEAIGILAEDVASAEEIDKAMRLGANHPIGPLALADLIGNDVCLSIMETLHDETGDPKYRAHPLLRKMVRANRLGRKSCHGFFKY</sequence>
<dbReference type="SUPFAM" id="SSF48179">
    <property type="entry name" value="6-phosphogluconate dehydrogenase C-terminal domain-like"/>
    <property type="match status" value="1"/>
</dbReference>
<dbReference type="InterPro" id="IPR022694">
    <property type="entry name" value="3-OHacyl-CoA_DH"/>
</dbReference>
<evidence type="ECO:0000256" key="3">
    <source>
        <dbReference type="ARBA" id="ARBA00023027"/>
    </source>
</evidence>
<evidence type="ECO:0000259" key="5">
    <source>
        <dbReference type="Pfam" id="PF00725"/>
    </source>
</evidence>
<reference evidence="7" key="1">
    <citation type="journal article" date="2012" name="PLoS Genet.">
        <title>Comparative Genomics of Plant-Associated Pseudomonas spp.: Insights into Diversity and Inheritance of Traits Involved in Multitrophic Interactions.</title>
        <authorList>
            <person name="Loper J.E."/>
            <person name="Hassan K.A."/>
            <person name="Mavrodi D.V."/>
            <person name="Davis E.W.II."/>
            <person name="Lim C.K."/>
            <person name="Shaffer B.T."/>
            <person name="Elbourne L.D."/>
            <person name="Stockwell V.O."/>
            <person name="Hartney S.L."/>
            <person name="Breakwell K."/>
            <person name="Henkels M.D."/>
            <person name="Tetu S.G."/>
            <person name="Rangel L.I."/>
            <person name="Kidarsa T.A."/>
            <person name="Wilson N.L."/>
            <person name="van de Mortel J.E."/>
            <person name="Song C."/>
            <person name="Blumhagen R."/>
            <person name="Radune D."/>
            <person name="Hostetler J.B."/>
            <person name="Brinkac L.M."/>
            <person name="Durkin A.S."/>
            <person name="Kluepfel D.A."/>
            <person name="Wechter W.P."/>
            <person name="Anderson A.J."/>
            <person name="Kim Y.C."/>
            <person name="Pierson L.S.III."/>
            <person name="Pierson E.A."/>
            <person name="Lindow S.E."/>
            <person name="Kobayashi D.Y."/>
            <person name="Raaijmakers J.M."/>
            <person name="Weller D.M."/>
            <person name="Thomashow L.S."/>
            <person name="Allen A.E."/>
            <person name="Paulsen I.T."/>
        </authorList>
    </citation>
    <scope>NUCLEOTIDE SEQUENCE [LARGE SCALE GENOMIC DNA]</scope>
    <source>
        <strain evidence="7">SS101</strain>
    </source>
</reference>
<dbReference type="PANTHER" id="PTHR48075:SF5">
    <property type="entry name" value="3-HYDROXYBUTYRYL-COA DEHYDROGENASE"/>
    <property type="match status" value="1"/>
</dbReference>
<evidence type="ECO:0000256" key="2">
    <source>
        <dbReference type="ARBA" id="ARBA00023002"/>
    </source>
</evidence>
<dbReference type="SUPFAM" id="SSF51735">
    <property type="entry name" value="NAD(P)-binding Rossmann-fold domains"/>
    <property type="match status" value="1"/>
</dbReference>
<dbReference type="InterPro" id="IPR006180">
    <property type="entry name" value="3-OHacyl-CoA_DH_CS"/>
</dbReference>
<dbReference type="InterPro" id="IPR006176">
    <property type="entry name" value="3-OHacyl-CoA_DH_NAD-bd"/>
</dbReference>
<name>I4K844_9PSED</name>
<dbReference type="GO" id="GO:0008691">
    <property type="term" value="F:3-hydroxybutyryl-CoA dehydrogenase activity"/>
    <property type="evidence" value="ECO:0007669"/>
    <property type="project" value="UniProtKB-EC"/>
</dbReference>
<dbReference type="PROSITE" id="PS00067">
    <property type="entry name" value="3HCDH"/>
    <property type="match status" value="1"/>
</dbReference>
<dbReference type="EC" id="1.1.1.157" evidence="7"/>
<feature type="domain" description="3-hydroxyacyl-CoA dehydrogenase NAD binding" evidence="6">
    <location>
        <begin position="45"/>
        <end position="224"/>
    </location>
</feature>
<comment type="caution">
    <text evidence="7">The sequence shown here is derived from an EMBL/GenBank/DDBJ whole genome shotgun (WGS) entry which is preliminary data.</text>
</comment>
<dbReference type="AlphaFoldDB" id="I4K844"/>
<evidence type="ECO:0000256" key="4">
    <source>
        <dbReference type="PIRSR" id="PIRSR000105-1"/>
    </source>
</evidence>
<dbReference type="GO" id="GO:0006635">
    <property type="term" value="P:fatty acid beta-oxidation"/>
    <property type="evidence" value="ECO:0007669"/>
    <property type="project" value="TreeGrafter"/>
</dbReference>
<dbReference type="GO" id="GO:0070403">
    <property type="term" value="F:NAD+ binding"/>
    <property type="evidence" value="ECO:0007669"/>
    <property type="project" value="InterPro"/>
</dbReference>
<dbReference type="InterPro" id="IPR008927">
    <property type="entry name" value="6-PGluconate_DH-like_C_sf"/>
</dbReference>
<keyword evidence="2 7" id="KW-0560">Oxidoreductase</keyword>
<dbReference type="PATRIC" id="fig|1038924.3.peg.1630"/>
<dbReference type="HOGENOM" id="CLU_009834_2_0_6"/>
<dbReference type="Pfam" id="PF02737">
    <property type="entry name" value="3HCDH_N"/>
    <property type="match status" value="1"/>
</dbReference>
<dbReference type="Gene3D" id="3.40.50.720">
    <property type="entry name" value="NAD(P)-binding Rossmann-like Domain"/>
    <property type="match status" value="1"/>
</dbReference>
<dbReference type="EMBL" id="AHPN01000001">
    <property type="protein sequence ID" value="EIK60884.1"/>
    <property type="molecule type" value="Genomic_DNA"/>
</dbReference>
<keyword evidence="3" id="KW-0520">NAD</keyword>
<gene>
    <name evidence="7" type="primary">hbd</name>
    <name evidence="7" type="ORF">PflSS101_1669</name>
</gene>
<dbReference type="Proteomes" id="UP000003213">
    <property type="component" value="Chromosome"/>
</dbReference>
<evidence type="ECO:0000313" key="7">
    <source>
        <dbReference type="EMBL" id="EIK60884.1"/>
    </source>
</evidence>
<organism evidence="7">
    <name type="scientific">Pseudomonas lactis</name>
    <dbReference type="NCBI Taxonomy" id="1615674"/>
    <lineage>
        <taxon>Bacteria</taxon>
        <taxon>Pseudomonadati</taxon>
        <taxon>Pseudomonadota</taxon>
        <taxon>Gammaproteobacteria</taxon>
        <taxon>Pseudomonadales</taxon>
        <taxon>Pseudomonadaceae</taxon>
        <taxon>Pseudomonas</taxon>
    </lineage>
</organism>
<dbReference type="InterPro" id="IPR036291">
    <property type="entry name" value="NAD(P)-bd_dom_sf"/>
</dbReference>
<feature type="site" description="Important for catalytic activity" evidence="4">
    <location>
        <position position="181"/>
    </location>
</feature>
<comment type="similarity">
    <text evidence="1">Belongs to the 3-hydroxyacyl-CoA dehydrogenase family.</text>
</comment>
<evidence type="ECO:0000259" key="6">
    <source>
        <dbReference type="Pfam" id="PF02737"/>
    </source>
</evidence>
<dbReference type="Pfam" id="PF00725">
    <property type="entry name" value="3HCDH"/>
    <property type="match status" value="1"/>
</dbReference>
<dbReference type="PIRSF" id="PIRSF000105">
    <property type="entry name" value="HCDH"/>
    <property type="match status" value="1"/>
</dbReference>